<evidence type="ECO:0000256" key="1">
    <source>
        <dbReference type="ARBA" id="ARBA00004651"/>
    </source>
</evidence>
<feature type="transmembrane region" description="Helical" evidence="8">
    <location>
        <begin position="365"/>
        <end position="387"/>
    </location>
</feature>
<accession>A0A2W5WUB0</accession>
<feature type="transmembrane region" description="Helical" evidence="8">
    <location>
        <begin position="24"/>
        <end position="44"/>
    </location>
</feature>
<organism evidence="9 10">
    <name type="scientific">Xylanimonas oleitrophica</name>
    <dbReference type="NCBI Taxonomy" id="2607479"/>
    <lineage>
        <taxon>Bacteria</taxon>
        <taxon>Bacillati</taxon>
        <taxon>Actinomycetota</taxon>
        <taxon>Actinomycetes</taxon>
        <taxon>Micrococcales</taxon>
        <taxon>Promicromonosporaceae</taxon>
        <taxon>Xylanimonas</taxon>
    </lineage>
</organism>
<evidence type="ECO:0000256" key="3">
    <source>
        <dbReference type="ARBA" id="ARBA00022475"/>
    </source>
</evidence>
<dbReference type="EMBL" id="QKWH01000015">
    <property type="protein sequence ID" value="PZR51816.1"/>
    <property type="molecule type" value="Genomic_DNA"/>
</dbReference>
<dbReference type="RefSeq" id="WP_111251968.1">
    <property type="nucleotide sequence ID" value="NZ_QKWH01000015.1"/>
</dbReference>
<feature type="transmembrane region" description="Helical" evidence="8">
    <location>
        <begin position="316"/>
        <end position="344"/>
    </location>
</feature>
<feature type="transmembrane region" description="Helical" evidence="8">
    <location>
        <begin position="81"/>
        <end position="111"/>
    </location>
</feature>
<keyword evidence="2" id="KW-0813">Transport</keyword>
<dbReference type="PANTHER" id="PTHR32024:SF1">
    <property type="entry name" value="KTR SYSTEM POTASSIUM UPTAKE PROTEIN B"/>
    <property type="match status" value="1"/>
</dbReference>
<keyword evidence="10" id="KW-1185">Reference proteome</keyword>
<evidence type="ECO:0000256" key="5">
    <source>
        <dbReference type="ARBA" id="ARBA00022989"/>
    </source>
</evidence>
<comment type="caution">
    <text evidence="9">The sequence shown here is derived from an EMBL/GenBank/DDBJ whole genome shotgun (WGS) entry which is preliminary data.</text>
</comment>
<evidence type="ECO:0000313" key="9">
    <source>
        <dbReference type="EMBL" id="PZR51816.1"/>
    </source>
</evidence>
<feature type="transmembrane region" description="Helical" evidence="8">
    <location>
        <begin position="56"/>
        <end position="75"/>
    </location>
</feature>
<dbReference type="InterPro" id="IPR003445">
    <property type="entry name" value="Cat_transpt"/>
</dbReference>
<comment type="subcellular location">
    <subcellularLocation>
        <location evidence="1">Cell membrane</location>
        <topology evidence="1">Multi-pass membrane protein</topology>
    </subcellularLocation>
</comment>
<feature type="transmembrane region" description="Helical" evidence="8">
    <location>
        <begin position="421"/>
        <end position="446"/>
    </location>
</feature>
<evidence type="ECO:0000256" key="8">
    <source>
        <dbReference type="SAM" id="Phobius"/>
    </source>
</evidence>
<name>A0A2W5WUB0_9MICO</name>
<dbReference type="GO" id="GO:0005886">
    <property type="term" value="C:plasma membrane"/>
    <property type="evidence" value="ECO:0007669"/>
    <property type="project" value="UniProtKB-SubCell"/>
</dbReference>
<feature type="transmembrane region" description="Helical" evidence="8">
    <location>
        <begin position="247"/>
        <end position="266"/>
    </location>
</feature>
<keyword evidence="7 8" id="KW-0472">Membrane</keyword>
<evidence type="ECO:0000256" key="2">
    <source>
        <dbReference type="ARBA" id="ARBA00022448"/>
    </source>
</evidence>
<dbReference type="PANTHER" id="PTHR32024">
    <property type="entry name" value="TRK SYSTEM POTASSIUM UPTAKE PROTEIN TRKG-RELATED"/>
    <property type="match status" value="1"/>
</dbReference>
<evidence type="ECO:0000256" key="6">
    <source>
        <dbReference type="ARBA" id="ARBA00023065"/>
    </source>
</evidence>
<keyword evidence="6" id="KW-0406">Ion transport</keyword>
<dbReference type="Proteomes" id="UP000248783">
    <property type="component" value="Unassembled WGS sequence"/>
</dbReference>
<proteinExistence type="predicted"/>
<gene>
    <name evidence="9" type="ORF">DNL40_14440</name>
</gene>
<dbReference type="GO" id="GO:0008324">
    <property type="term" value="F:monoatomic cation transmembrane transporter activity"/>
    <property type="evidence" value="ECO:0007669"/>
    <property type="project" value="InterPro"/>
</dbReference>
<evidence type="ECO:0000313" key="10">
    <source>
        <dbReference type="Proteomes" id="UP000248783"/>
    </source>
</evidence>
<feature type="transmembrane region" description="Helical" evidence="8">
    <location>
        <begin position="202"/>
        <end position="226"/>
    </location>
</feature>
<evidence type="ECO:0000256" key="7">
    <source>
        <dbReference type="ARBA" id="ARBA00023136"/>
    </source>
</evidence>
<sequence>MARVRDSIFAGRELVERLARQSPARLAVTAFLGVCGLFTVLLLMPWATASGERAQFVDALFTAISAVCVTGLTVVDTGTYWSAWGLVVILLAIKVGGFGVMTLASILGLAVSRRIGLTQRMLTASETKTDKLGEVGSLVRVVIITSTSLELLIALMLFPRFLVLQETVGEAAWHAIFYGISAFNNAGFVPTPEGLMPHTGDWFLCLPIILGVFVGSLGFPVILNVLSSRKKAGRGRYWSRWSLHTKLTIATSAVLVLVGWVLMALMEWNNPRTFGDLSFDDKLLASLFASVMPRSGGFSTVDVAEMRESSWLITDALMFVGGGSASTAGGIKVSTLAVMLLAIVAEARGDRDIEAYGRRIPRDTLRLSIAVVFVGATAVLVSSLVLLEITGESLDIVLFEVISAFATCGLSTGLSQNLPDAGKYVLCALMFVGRTGTMTFAAALALRDRRRIVRFPEERPIIG</sequence>
<dbReference type="GO" id="GO:0030001">
    <property type="term" value="P:metal ion transport"/>
    <property type="evidence" value="ECO:0007669"/>
    <property type="project" value="UniProtKB-ARBA"/>
</dbReference>
<reference evidence="9 10" key="1">
    <citation type="submission" date="2018-06" db="EMBL/GenBank/DDBJ databases">
        <title>Whole genome sequencing of a novel hydrocarbon degrading bacterial strain, PW21 isolated from oil contaminated produced water sample.</title>
        <authorList>
            <person name="Nagkirti P."/>
            <person name="Shaikh A."/>
            <person name="Gowdaman V."/>
            <person name="Engineer A.E."/>
            <person name="Dagar S."/>
            <person name="Dhakephalkar P.K."/>
        </authorList>
    </citation>
    <scope>NUCLEOTIDE SEQUENCE [LARGE SCALE GENOMIC DNA]</scope>
    <source>
        <strain evidence="9 10">PW21</strain>
    </source>
</reference>
<keyword evidence="4 8" id="KW-0812">Transmembrane</keyword>
<feature type="transmembrane region" description="Helical" evidence="8">
    <location>
        <begin position="138"/>
        <end position="158"/>
    </location>
</feature>
<evidence type="ECO:0000256" key="4">
    <source>
        <dbReference type="ARBA" id="ARBA00022692"/>
    </source>
</evidence>
<dbReference type="AlphaFoldDB" id="A0A2W5WUB0"/>
<protein>
    <submittedName>
        <fullName evidence="9">TrkH family potassium uptake protein</fullName>
    </submittedName>
</protein>
<keyword evidence="3" id="KW-1003">Cell membrane</keyword>
<keyword evidence="5 8" id="KW-1133">Transmembrane helix</keyword>
<dbReference type="Pfam" id="PF02386">
    <property type="entry name" value="TrkH"/>
    <property type="match status" value="1"/>
</dbReference>